<dbReference type="STRING" id="34508.A0A4U8UK50"/>
<evidence type="ECO:0000313" key="11">
    <source>
        <dbReference type="Proteomes" id="UP000298663"/>
    </source>
</evidence>
<evidence type="ECO:0000313" key="10">
    <source>
        <dbReference type="EMBL" id="TMS33091.1"/>
    </source>
</evidence>
<reference evidence="10 11" key="1">
    <citation type="journal article" date="2015" name="Genome Biol.">
        <title>Comparative genomics of Steinernema reveals deeply conserved gene regulatory networks.</title>
        <authorList>
            <person name="Dillman A.R."/>
            <person name="Macchietto M."/>
            <person name="Porter C.F."/>
            <person name="Rogers A."/>
            <person name="Williams B."/>
            <person name="Antoshechkin I."/>
            <person name="Lee M.M."/>
            <person name="Goodwin Z."/>
            <person name="Lu X."/>
            <person name="Lewis E.E."/>
            <person name="Goodrich-Blair H."/>
            <person name="Stock S.P."/>
            <person name="Adams B.J."/>
            <person name="Sternberg P.W."/>
            <person name="Mortazavi A."/>
        </authorList>
    </citation>
    <scope>NUCLEOTIDE SEQUENCE [LARGE SCALE GENOMIC DNA]</scope>
    <source>
        <strain evidence="10 11">ALL</strain>
    </source>
</reference>
<dbReference type="GO" id="GO:0032259">
    <property type="term" value="P:methylation"/>
    <property type="evidence" value="ECO:0007669"/>
    <property type="project" value="UniProtKB-KW"/>
</dbReference>
<dbReference type="GO" id="GO:0005694">
    <property type="term" value="C:chromosome"/>
    <property type="evidence" value="ECO:0007669"/>
    <property type="project" value="UniProtKB-SubCell"/>
</dbReference>
<organism evidence="10 11">
    <name type="scientific">Steinernema carpocapsae</name>
    <name type="common">Entomopathogenic nematode</name>
    <dbReference type="NCBI Taxonomy" id="34508"/>
    <lineage>
        <taxon>Eukaryota</taxon>
        <taxon>Metazoa</taxon>
        <taxon>Ecdysozoa</taxon>
        <taxon>Nematoda</taxon>
        <taxon>Chromadorea</taxon>
        <taxon>Rhabditida</taxon>
        <taxon>Tylenchina</taxon>
        <taxon>Panagrolaimomorpha</taxon>
        <taxon>Strongyloidoidea</taxon>
        <taxon>Steinernematidae</taxon>
        <taxon>Steinernema</taxon>
    </lineage>
</organism>
<keyword evidence="11" id="KW-1185">Reference proteome</keyword>
<sequence length="301" mass="34186">MPTGKEPIDDPEEGRPKDWFVEFVIPQLSQANTTESIAANAGSSSARTSSGAPVKSQYPSDKYFWGLQMEVVELEDDFKERHPDYEELQELPSLRDLTIDELMNDVIVANPFLRTAEQAEEERKCCQGLRSPQNIAGEAIKKVDAKHPFVPKRLNLERSFIHRFGMFAVDPIKRGEPIIEYVGELVSEADADLREELYKKLGMNCTYMYQLGPNVIDATIKANFARFINHSCDPNCESYSFVVDRQEKVMFYALRDIHKNEELSIDYKFKEDSAAVAGCLCKAYNCRGDMRLKSSEAAAKK</sequence>
<keyword evidence="3" id="KW-0158">Chromosome</keyword>
<gene>
    <name evidence="10" type="ORF">L596_000867</name>
</gene>
<dbReference type="EMBL" id="AZBU02000001">
    <property type="protein sequence ID" value="TMS33091.1"/>
    <property type="molecule type" value="Genomic_DNA"/>
</dbReference>
<name>A0A4U8UK50_STECR</name>
<keyword evidence="7" id="KW-0539">Nucleus</keyword>
<comment type="subcellular location">
    <subcellularLocation>
        <location evidence="2">Chromosome</location>
    </subcellularLocation>
    <subcellularLocation>
        <location evidence="1">Nucleus</location>
    </subcellularLocation>
</comment>
<dbReference type="SUPFAM" id="SSF82199">
    <property type="entry name" value="SET domain"/>
    <property type="match status" value="1"/>
</dbReference>
<reference evidence="10 11" key="2">
    <citation type="journal article" date="2019" name="G3 (Bethesda)">
        <title>Hybrid Assembly of the Genome of the Entomopathogenic Nematode Steinernema carpocapsae Identifies the X-Chromosome.</title>
        <authorList>
            <person name="Serra L."/>
            <person name="Macchietto M."/>
            <person name="Macias-Munoz A."/>
            <person name="McGill C.J."/>
            <person name="Rodriguez I.M."/>
            <person name="Rodriguez B."/>
            <person name="Murad R."/>
            <person name="Mortazavi A."/>
        </authorList>
    </citation>
    <scope>NUCLEOTIDE SEQUENCE [LARGE SCALE GENOMIC DNA]</scope>
    <source>
        <strain evidence="10 11">ALL</strain>
    </source>
</reference>
<dbReference type="InterPro" id="IPR050777">
    <property type="entry name" value="SET2_Histone-Lys_MeTrsfase"/>
</dbReference>
<evidence type="ECO:0000256" key="1">
    <source>
        <dbReference type="ARBA" id="ARBA00004123"/>
    </source>
</evidence>
<feature type="region of interest" description="Disordered" evidence="8">
    <location>
        <begin position="35"/>
        <end position="56"/>
    </location>
</feature>
<dbReference type="PROSITE" id="PS50280">
    <property type="entry name" value="SET"/>
    <property type="match status" value="1"/>
</dbReference>
<dbReference type="OrthoDB" id="308383at2759"/>
<evidence type="ECO:0000256" key="2">
    <source>
        <dbReference type="ARBA" id="ARBA00004286"/>
    </source>
</evidence>
<dbReference type="Proteomes" id="UP000298663">
    <property type="component" value="Chromosome X"/>
</dbReference>
<dbReference type="AlphaFoldDB" id="A0A4U8UK50"/>
<dbReference type="InterPro" id="IPR001214">
    <property type="entry name" value="SET_dom"/>
</dbReference>
<keyword evidence="5" id="KW-0808">Transferase</keyword>
<evidence type="ECO:0000256" key="7">
    <source>
        <dbReference type="ARBA" id="ARBA00023242"/>
    </source>
</evidence>
<dbReference type="Gene3D" id="2.170.270.10">
    <property type="entry name" value="SET domain"/>
    <property type="match status" value="1"/>
</dbReference>
<accession>A0A4U8UK50</accession>
<evidence type="ECO:0000256" key="6">
    <source>
        <dbReference type="ARBA" id="ARBA00022691"/>
    </source>
</evidence>
<evidence type="ECO:0000256" key="8">
    <source>
        <dbReference type="SAM" id="MobiDB-lite"/>
    </source>
</evidence>
<dbReference type="SMART" id="SM00317">
    <property type="entry name" value="SET"/>
    <property type="match status" value="1"/>
</dbReference>
<dbReference type="InterPro" id="IPR046341">
    <property type="entry name" value="SET_dom_sf"/>
</dbReference>
<comment type="caution">
    <text evidence="10">The sequence shown here is derived from an EMBL/GenBank/DDBJ whole genome shotgun (WGS) entry which is preliminary data.</text>
</comment>
<proteinExistence type="predicted"/>
<dbReference type="GO" id="GO:0008168">
    <property type="term" value="F:methyltransferase activity"/>
    <property type="evidence" value="ECO:0007669"/>
    <property type="project" value="UniProtKB-KW"/>
</dbReference>
<evidence type="ECO:0000256" key="4">
    <source>
        <dbReference type="ARBA" id="ARBA00022603"/>
    </source>
</evidence>
<evidence type="ECO:0000256" key="5">
    <source>
        <dbReference type="ARBA" id="ARBA00022679"/>
    </source>
</evidence>
<keyword evidence="4" id="KW-0489">Methyltransferase</keyword>
<dbReference type="PANTHER" id="PTHR22884">
    <property type="entry name" value="SET DOMAIN PROTEINS"/>
    <property type="match status" value="1"/>
</dbReference>
<dbReference type="EMBL" id="CM016762">
    <property type="protein sequence ID" value="TMS33091.1"/>
    <property type="molecule type" value="Genomic_DNA"/>
</dbReference>
<evidence type="ECO:0000259" key="9">
    <source>
        <dbReference type="PROSITE" id="PS50280"/>
    </source>
</evidence>
<protein>
    <recommendedName>
        <fullName evidence="9">SET domain-containing protein</fullName>
    </recommendedName>
</protein>
<evidence type="ECO:0000256" key="3">
    <source>
        <dbReference type="ARBA" id="ARBA00022454"/>
    </source>
</evidence>
<keyword evidence="6" id="KW-0949">S-adenosyl-L-methionine</keyword>
<feature type="domain" description="SET" evidence="9">
    <location>
        <begin position="152"/>
        <end position="268"/>
    </location>
</feature>
<dbReference type="GO" id="GO:0005634">
    <property type="term" value="C:nucleus"/>
    <property type="evidence" value="ECO:0007669"/>
    <property type="project" value="UniProtKB-SubCell"/>
</dbReference>
<dbReference type="Pfam" id="PF00856">
    <property type="entry name" value="SET"/>
    <property type="match status" value="1"/>
</dbReference>
<feature type="compositionally biased region" description="Low complexity" evidence="8">
    <location>
        <begin position="38"/>
        <end position="52"/>
    </location>
</feature>